<sequence length="580" mass="64399">MHPACNNCVRHGVPCVYSAEREKVFNPPERILSGSGALSAPSSSSAVESIKRCQACNGVHPSTIRFDWSSDFPGALPACTITSFFPSSHSSIPSVQPLSTIDLSLLHHFTIATSQTFSPLPDVTEAWSHIVPGPELGGRWTFVLHACLAAAGAHLTSSNSNLSNHGNEAAVLAEYHYSAAMTLMREEICNITEHNCNALFAAAAACNYYMLSRRPSQQGSSSQAVTINTISTELDLSWTLLVRSTFGILQQSWQWERKGPLSAMMTRLYPEPSTTIPHKLTKNTEQMIEKLHNLASEWGFGLGTMCEEEELGDVQTATAYYIAAWNLRRIWVVLEYCLGASSLSPHSSATASIHEEPLSENNQPVAPHPKTKRRRIIYRPDLLSSSLFQFVLRTPARFWECLEKKKPRALIIYAHFSACWEALHYGESVFGTAQLTPTSHRPGKDKKDGYGTGEWWTRGRAAMDLESVEEELLRQDAQGAVWRKWIEGARRCYDGLREGWWLEEETEQLGSPSSFGRIDMQAEPHEAQFAAHLNLTAAGSDAVFNEDWIVDMLRAEVPFLGAPTDFGPLPSTFFNGTDFQ</sequence>
<name>A0A8H4R3S4_9AGAR</name>
<organism evidence="1 2">
    <name type="scientific">Agrocybe pediades</name>
    <dbReference type="NCBI Taxonomy" id="84607"/>
    <lineage>
        <taxon>Eukaryota</taxon>
        <taxon>Fungi</taxon>
        <taxon>Dikarya</taxon>
        <taxon>Basidiomycota</taxon>
        <taxon>Agaricomycotina</taxon>
        <taxon>Agaricomycetes</taxon>
        <taxon>Agaricomycetidae</taxon>
        <taxon>Agaricales</taxon>
        <taxon>Agaricineae</taxon>
        <taxon>Strophariaceae</taxon>
        <taxon>Agrocybe</taxon>
    </lineage>
</organism>
<dbReference type="EMBL" id="JAACJL010000002">
    <property type="protein sequence ID" value="KAF4622246.1"/>
    <property type="molecule type" value="Genomic_DNA"/>
</dbReference>
<dbReference type="GO" id="GO:0001228">
    <property type="term" value="F:DNA-binding transcription activator activity, RNA polymerase II-specific"/>
    <property type="evidence" value="ECO:0007669"/>
    <property type="project" value="TreeGrafter"/>
</dbReference>
<protein>
    <recommendedName>
        <fullName evidence="3">Zn(2)-C6 fungal-type domain-containing protein</fullName>
    </recommendedName>
</protein>
<dbReference type="AlphaFoldDB" id="A0A8H4R3S4"/>
<dbReference type="InterPro" id="IPR053157">
    <property type="entry name" value="Sterol_Uptake_Regulator"/>
</dbReference>
<reference evidence="1 2" key="1">
    <citation type="submission" date="2019-12" db="EMBL/GenBank/DDBJ databases">
        <authorList>
            <person name="Floudas D."/>
            <person name="Bentzer J."/>
            <person name="Ahren D."/>
            <person name="Johansson T."/>
            <person name="Persson P."/>
            <person name="Tunlid A."/>
        </authorList>
    </citation>
    <scope>NUCLEOTIDE SEQUENCE [LARGE SCALE GENOMIC DNA]</scope>
    <source>
        <strain evidence="1 2">CBS 102.39</strain>
    </source>
</reference>
<dbReference type="InterPro" id="IPR021858">
    <property type="entry name" value="Fun_TF"/>
</dbReference>
<proteinExistence type="predicted"/>
<dbReference type="CDD" id="cd00067">
    <property type="entry name" value="GAL4"/>
    <property type="match status" value="1"/>
</dbReference>
<gene>
    <name evidence="1" type="ORF">D9613_009605</name>
</gene>
<evidence type="ECO:0000313" key="2">
    <source>
        <dbReference type="Proteomes" id="UP000521872"/>
    </source>
</evidence>
<evidence type="ECO:0000313" key="1">
    <source>
        <dbReference type="EMBL" id="KAF4622246.1"/>
    </source>
</evidence>
<comment type="caution">
    <text evidence="1">The sequence shown here is derived from an EMBL/GenBank/DDBJ whole genome shotgun (WGS) entry which is preliminary data.</text>
</comment>
<dbReference type="InterPro" id="IPR001138">
    <property type="entry name" value="Zn2Cys6_DnaBD"/>
</dbReference>
<dbReference type="GO" id="GO:0008270">
    <property type="term" value="F:zinc ion binding"/>
    <property type="evidence" value="ECO:0007669"/>
    <property type="project" value="InterPro"/>
</dbReference>
<dbReference type="PANTHER" id="PTHR47784:SF9">
    <property type="entry name" value="ZN(II)2CYS6 TRANSCRIPTION FACTOR (EUROFUNG)"/>
    <property type="match status" value="1"/>
</dbReference>
<dbReference type="Proteomes" id="UP000521872">
    <property type="component" value="Unassembled WGS sequence"/>
</dbReference>
<accession>A0A8H4R3S4</accession>
<dbReference type="PANTHER" id="PTHR47784">
    <property type="entry name" value="STEROL UPTAKE CONTROL PROTEIN 2"/>
    <property type="match status" value="1"/>
</dbReference>
<keyword evidence="2" id="KW-1185">Reference proteome</keyword>
<evidence type="ECO:0008006" key="3">
    <source>
        <dbReference type="Google" id="ProtNLM"/>
    </source>
</evidence>
<dbReference type="Pfam" id="PF11951">
    <property type="entry name" value="Fungal_trans_2"/>
    <property type="match status" value="1"/>
</dbReference>